<comment type="caution">
    <text evidence="1">The sequence shown here is derived from an EMBL/GenBank/DDBJ whole genome shotgun (WGS) entry which is preliminary data.</text>
</comment>
<dbReference type="AlphaFoldDB" id="A0AAP2RJ97"/>
<dbReference type="Pfam" id="PF07505">
    <property type="entry name" value="DUF5131"/>
    <property type="match status" value="1"/>
</dbReference>
<gene>
    <name evidence="1" type="ORF">LQE92_07225</name>
</gene>
<dbReference type="Proteomes" id="UP001299265">
    <property type="component" value="Unassembled WGS sequence"/>
</dbReference>
<evidence type="ECO:0000313" key="2">
    <source>
        <dbReference type="Proteomes" id="UP001299265"/>
    </source>
</evidence>
<dbReference type="EMBL" id="JAJNOR010000004">
    <property type="protein sequence ID" value="MCD2492424.1"/>
    <property type="molecule type" value="Genomic_DNA"/>
</dbReference>
<proteinExistence type="predicted"/>
<sequence length="242" mass="27892">MTVWNPWHGCRKLSPGCTNCYVYRRDAEFGKDSSLVSKTAGFALPVQKNRKKEYKLQYDGEPVYTCMTSDFFLEEADTWREDAWGMIRERQDLFFIIITKRIQRFYSGLPTDWGDGYGNVEIMCTCEDQRRADERLPVFLELPIRHRGIVHEPMLESICIEPYLASGKIGLVICGGESGSGARLCDFGWILSTMEQCVKYDVPFHFKQTGAKFKKGNKVYHIERKDQMEQAARAGVDYRFGG</sequence>
<dbReference type="RefSeq" id="WP_231062325.1">
    <property type="nucleotide sequence ID" value="NZ_JAJNOR010000004.1"/>
</dbReference>
<name>A0AAP2RJ97_9FIRM</name>
<organism evidence="1 2">
    <name type="scientific">Lientehia hominis</name>
    <dbReference type="NCBI Taxonomy" id="2897778"/>
    <lineage>
        <taxon>Bacteria</taxon>
        <taxon>Bacillati</taxon>
        <taxon>Bacillota</taxon>
        <taxon>Clostridia</taxon>
        <taxon>Lachnospirales</taxon>
        <taxon>Lachnospiraceae</taxon>
        <taxon>Lientehia</taxon>
    </lineage>
</organism>
<accession>A0AAP2RJ97</accession>
<reference evidence="1 2" key="1">
    <citation type="submission" date="2021-11" db="EMBL/GenBank/DDBJ databases">
        <title>Lacrimispora sp. nov. NSJ-141 isolated from human feces.</title>
        <authorList>
            <person name="Abdugheni R."/>
        </authorList>
    </citation>
    <scope>NUCLEOTIDE SEQUENCE [LARGE SCALE GENOMIC DNA]</scope>
    <source>
        <strain evidence="1 2">NSJ-141</strain>
    </source>
</reference>
<evidence type="ECO:0000313" key="1">
    <source>
        <dbReference type="EMBL" id="MCD2492424.1"/>
    </source>
</evidence>
<dbReference type="InterPro" id="IPR011101">
    <property type="entry name" value="DUF5131"/>
</dbReference>
<protein>
    <submittedName>
        <fullName evidence="1">Phage Gp37/Gp68 family protein</fullName>
    </submittedName>
</protein>
<keyword evidence="2" id="KW-1185">Reference proteome</keyword>